<evidence type="ECO:0000313" key="3">
    <source>
        <dbReference type="Proteomes" id="UP000747542"/>
    </source>
</evidence>
<protein>
    <submittedName>
        <fullName evidence="2">Uncharacterized protein</fullName>
    </submittedName>
</protein>
<feature type="chain" id="PRO_5035152345" evidence="1">
    <location>
        <begin position="17"/>
        <end position="111"/>
    </location>
</feature>
<feature type="signal peptide" evidence="1">
    <location>
        <begin position="1"/>
        <end position="16"/>
    </location>
</feature>
<evidence type="ECO:0000256" key="1">
    <source>
        <dbReference type="SAM" id="SignalP"/>
    </source>
</evidence>
<name>A0A8J5JNP0_HOMAM</name>
<dbReference type="AlphaFoldDB" id="A0A8J5JNP0"/>
<dbReference type="EMBL" id="JAHLQT010034244">
    <property type="protein sequence ID" value="KAG7158920.1"/>
    <property type="molecule type" value="Genomic_DNA"/>
</dbReference>
<evidence type="ECO:0000313" key="2">
    <source>
        <dbReference type="EMBL" id="KAG7158920.1"/>
    </source>
</evidence>
<proteinExistence type="predicted"/>
<organism evidence="2 3">
    <name type="scientific">Homarus americanus</name>
    <name type="common">American lobster</name>
    <dbReference type="NCBI Taxonomy" id="6706"/>
    <lineage>
        <taxon>Eukaryota</taxon>
        <taxon>Metazoa</taxon>
        <taxon>Ecdysozoa</taxon>
        <taxon>Arthropoda</taxon>
        <taxon>Crustacea</taxon>
        <taxon>Multicrustacea</taxon>
        <taxon>Malacostraca</taxon>
        <taxon>Eumalacostraca</taxon>
        <taxon>Eucarida</taxon>
        <taxon>Decapoda</taxon>
        <taxon>Pleocyemata</taxon>
        <taxon>Astacidea</taxon>
        <taxon>Nephropoidea</taxon>
        <taxon>Nephropidae</taxon>
        <taxon>Homarus</taxon>
    </lineage>
</organism>
<dbReference type="Proteomes" id="UP000747542">
    <property type="component" value="Unassembled WGS sequence"/>
</dbReference>
<gene>
    <name evidence="2" type="ORF">Hamer_G006298</name>
</gene>
<comment type="caution">
    <text evidence="2">The sequence shown here is derived from an EMBL/GenBank/DDBJ whole genome shotgun (WGS) entry which is preliminary data.</text>
</comment>
<accession>A0A8J5JNP0</accession>
<keyword evidence="1" id="KW-0732">Signal</keyword>
<keyword evidence="3" id="KW-1185">Reference proteome</keyword>
<sequence>MKFLVGLVLCLPTVLGRPADKTKTTEVPLIASVSSIIKMKSQMKLVINSRPPTRLPKMIESRSTSPTSLSKCRHTPTLWSTTSHFLTASTTARSFWRWSKGGNVTTSHFIS</sequence>
<reference evidence="2" key="1">
    <citation type="journal article" date="2021" name="Sci. Adv.">
        <title>The American lobster genome reveals insights on longevity, neural, and immune adaptations.</title>
        <authorList>
            <person name="Polinski J.M."/>
            <person name="Zimin A.V."/>
            <person name="Clark K.F."/>
            <person name="Kohn A.B."/>
            <person name="Sadowski N."/>
            <person name="Timp W."/>
            <person name="Ptitsyn A."/>
            <person name="Khanna P."/>
            <person name="Romanova D.Y."/>
            <person name="Williams P."/>
            <person name="Greenwood S.J."/>
            <person name="Moroz L.L."/>
            <person name="Walt D.R."/>
            <person name="Bodnar A.G."/>
        </authorList>
    </citation>
    <scope>NUCLEOTIDE SEQUENCE</scope>
    <source>
        <strain evidence="2">GMGI-L3</strain>
    </source>
</reference>